<protein>
    <submittedName>
        <fullName evidence="2">Putative secreted protein</fullName>
    </submittedName>
</protein>
<keyword evidence="1" id="KW-0472">Membrane</keyword>
<accession>A0A6M2E1M1</accession>
<evidence type="ECO:0000313" key="2">
    <source>
        <dbReference type="EMBL" id="NOV51790.1"/>
    </source>
</evidence>
<feature type="transmembrane region" description="Helical" evidence="1">
    <location>
        <begin position="6"/>
        <end position="25"/>
    </location>
</feature>
<reference evidence="2" key="1">
    <citation type="submission" date="2020-03" db="EMBL/GenBank/DDBJ databases">
        <title>Transcriptomic Profiling of the Digestive Tract of the Rat Flea, Xenopsylla cheopis, Following Blood Feeding and Infection with Yersinia pestis.</title>
        <authorList>
            <person name="Bland D.M."/>
            <person name="Martens C.A."/>
            <person name="Virtaneva K."/>
            <person name="Kanakabandi K."/>
            <person name="Long D."/>
            <person name="Rosenke R."/>
            <person name="Saturday G.A."/>
            <person name="Hoyt F.H."/>
            <person name="Bruno D.P."/>
            <person name="Ribeiro J.M.C."/>
            <person name="Hinnebusch J."/>
        </authorList>
    </citation>
    <scope>NUCLEOTIDE SEQUENCE</scope>
</reference>
<keyword evidence="1" id="KW-0812">Transmembrane</keyword>
<dbReference type="EMBL" id="GIIL01008064">
    <property type="protein sequence ID" value="NOV51790.1"/>
    <property type="molecule type" value="Transcribed_RNA"/>
</dbReference>
<keyword evidence="1" id="KW-1133">Transmembrane helix</keyword>
<name>A0A6M2E1M1_XENCH</name>
<sequence>MNHNIVYMLVLTNTWFIIATTVTKCRSRCRLLIAKSYLPRYLHHQPRSKLRIRPRPLLSVQNPVFQKKSGRPL</sequence>
<dbReference type="AlphaFoldDB" id="A0A6M2E1M1"/>
<evidence type="ECO:0000256" key="1">
    <source>
        <dbReference type="SAM" id="Phobius"/>
    </source>
</evidence>
<proteinExistence type="predicted"/>
<organism evidence="2">
    <name type="scientific">Xenopsylla cheopis</name>
    <name type="common">Oriental rat flea</name>
    <name type="synonym">Pulex cheopis</name>
    <dbReference type="NCBI Taxonomy" id="163159"/>
    <lineage>
        <taxon>Eukaryota</taxon>
        <taxon>Metazoa</taxon>
        <taxon>Ecdysozoa</taxon>
        <taxon>Arthropoda</taxon>
        <taxon>Hexapoda</taxon>
        <taxon>Insecta</taxon>
        <taxon>Pterygota</taxon>
        <taxon>Neoptera</taxon>
        <taxon>Endopterygota</taxon>
        <taxon>Siphonaptera</taxon>
        <taxon>Pulicidae</taxon>
        <taxon>Xenopsyllinae</taxon>
        <taxon>Xenopsylla</taxon>
    </lineage>
</organism>